<organism evidence="2">
    <name type="scientific">bioreactor metagenome</name>
    <dbReference type="NCBI Taxonomy" id="1076179"/>
    <lineage>
        <taxon>unclassified sequences</taxon>
        <taxon>metagenomes</taxon>
        <taxon>ecological metagenomes</taxon>
    </lineage>
</organism>
<comment type="caution">
    <text evidence="2">The sequence shown here is derived from an EMBL/GenBank/DDBJ whole genome shotgun (WGS) entry which is preliminary data.</text>
</comment>
<gene>
    <name evidence="2" type="ORF">SDC9_181292</name>
</gene>
<feature type="region of interest" description="Disordered" evidence="1">
    <location>
        <begin position="1"/>
        <end position="46"/>
    </location>
</feature>
<name>A0A645H536_9ZZZZ</name>
<dbReference type="EMBL" id="VSSQ01086479">
    <property type="protein sequence ID" value="MPN33800.1"/>
    <property type="molecule type" value="Genomic_DNA"/>
</dbReference>
<accession>A0A645H536</accession>
<evidence type="ECO:0000256" key="1">
    <source>
        <dbReference type="SAM" id="MobiDB-lite"/>
    </source>
</evidence>
<evidence type="ECO:0000313" key="2">
    <source>
        <dbReference type="EMBL" id="MPN33800.1"/>
    </source>
</evidence>
<dbReference type="AlphaFoldDB" id="A0A645H536"/>
<sequence>METKNKEQNVQDAKISSVEEPENKERNKSHSNAADGVLLSSTYRNG</sequence>
<protein>
    <submittedName>
        <fullName evidence="2">Uncharacterized protein</fullName>
    </submittedName>
</protein>
<reference evidence="2" key="1">
    <citation type="submission" date="2019-08" db="EMBL/GenBank/DDBJ databases">
        <authorList>
            <person name="Kucharzyk K."/>
            <person name="Murdoch R.W."/>
            <person name="Higgins S."/>
            <person name="Loffler F."/>
        </authorList>
    </citation>
    <scope>NUCLEOTIDE SEQUENCE</scope>
</reference>
<proteinExistence type="predicted"/>